<evidence type="ECO:0000313" key="2">
    <source>
        <dbReference type="Proteomes" id="UP001597285"/>
    </source>
</evidence>
<dbReference type="Pfam" id="PF14116">
    <property type="entry name" value="YyzF"/>
    <property type="match status" value="1"/>
</dbReference>
<protein>
    <submittedName>
        <fullName evidence="1">CxxH/CxxC protein</fullName>
    </submittedName>
</protein>
<dbReference type="RefSeq" id="WP_058919594.1">
    <property type="nucleotide sequence ID" value="NZ_JBHSQC010000005.1"/>
</dbReference>
<dbReference type="EMBL" id="JBHUFF010000006">
    <property type="protein sequence ID" value="MFD1798521.1"/>
    <property type="molecule type" value="Genomic_DNA"/>
</dbReference>
<dbReference type="InterPro" id="IPR025626">
    <property type="entry name" value="YyzF"/>
</dbReference>
<accession>A0ABW4NL68</accession>
<dbReference type="Proteomes" id="UP001597285">
    <property type="component" value="Unassembled WGS sequence"/>
</dbReference>
<proteinExistence type="predicted"/>
<comment type="caution">
    <text evidence="1">The sequence shown here is derived from an EMBL/GenBank/DDBJ whole genome shotgun (WGS) entry which is preliminary data.</text>
</comment>
<reference evidence="2" key="1">
    <citation type="journal article" date="2019" name="Int. J. Syst. Evol. Microbiol.">
        <title>The Global Catalogue of Microorganisms (GCM) 10K type strain sequencing project: providing services to taxonomists for standard genome sequencing and annotation.</title>
        <authorList>
            <consortium name="The Broad Institute Genomics Platform"/>
            <consortium name="The Broad Institute Genome Sequencing Center for Infectious Disease"/>
            <person name="Wu L."/>
            <person name="Ma J."/>
        </authorList>
    </citation>
    <scope>NUCLEOTIDE SEQUENCE [LARGE SCALE GENOMIC DNA]</scope>
    <source>
        <strain evidence="2">KCTC 42143</strain>
    </source>
</reference>
<organism evidence="1 2">
    <name type="scientific">Carnobacterium antarcticum</name>
    <dbReference type="NCBI Taxonomy" id="2126436"/>
    <lineage>
        <taxon>Bacteria</taxon>
        <taxon>Bacillati</taxon>
        <taxon>Bacillota</taxon>
        <taxon>Bacilli</taxon>
        <taxon>Lactobacillales</taxon>
        <taxon>Carnobacteriaceae</taxon>
        <taxon>Carnobacterium</taxon>
    </lineage>
</organism>
<gene>
    <name evidence="1" type="ORF">ACFSBK_01420</name>
</gene>
<keyword evidence="2" id="KW-1185">Reference proteome</keyword>
<sequence length="60" mass="6538">MDCIYACQEDVGEALDDAVYGGFEMPILKPVNPVDNVEVKCAYCQSPAIYVVENGYSSTI</sequence>
<evidence type="ECO:0000313" key="1">
    <source>
        <dbReference type="EMBL" id="MFD1798521.1"/>
    </source>
</evidence>
<dbReference type="NCBIfam" id="TIGR04129">
    <property type="entry name" value="CxxH_BA5709"/>
    <property type="match status" value="1"/>
</dbReference>
<name>A0ABW4NL68_9LACT</name>